<organism evidence="2 3">
    <name type="scientific">Ramazzottius varieornatus</name>
    <name type="common">Water bear</name>
    <name type="synonym">Tardigrade</name>
    <dbReference type="NCBI Taxonomy" id="947166"/>
    <lineage>
        <taxon>Eukaryota</taxon>
        <taxon>Metazoa</taxon>
        <taxon>Ecdysozoa</taxon>
        <taxon>Tardigrada</taxon>
        <taxon>Eutardigrada</taxon>
        <taxon>Parachela</taxon>
        <taxon>Hypsibioidea</taxon>
        <taxon>Ramazzottiidae</taxon>
        <taxon>Ramazzottius</taxon>
    </lineage>
</organism>
<name>A0A1D1V1I7_RAMVA</name>
<evidence type="ECO:0000313" key="3">
    <source>
        <dbReference type="Proteomes" id="UP000186922"/>
    </source>
</evidence>
<dbReference type="STRING" id="947166.A0A1D1V1I7"/>
<dbReference type="GO" id="GO:0034237">
    <property type="term" value="F:protein kinase A regulatory subunit binding"/>
    <property type="evidence" value="ECO:0007669"/>
    <property type="project" value="TreeGrafter"/>
</dbReference>
<keyword evidence="3" id="KW-1185">Reference proteome</keyword>
<dbReference type="InterPro" id="IPR026534">
    <property type="entry name" value="PRRC1"/>
</dbReference>
<feature type="compositionally biased region" description="Polar residues" evidence="1">
    <location>
        <begin position="1"/>
        <end position="13"/>
    </location>
</feature>
<evidence type="ECO:0000313" key="2">
    <source>
        <dbReference type="EMBL" id="GAU95611.1"/>
    </source>
</evidence>
<accession>A0A1D1V1I7</accession>
<feature type="compositionally biased region" description="Low complexity" evidence="1">
    <location>
        <begin position="161"/>
        <end position="177"/>
    </location>
</feature>
<proteinExistence type="predicted"/>
<dbReference type="GO" id="GO:0005737">
    <property type="term" value="C:cytoplasm"/>
    <property type="evidence" value="ECO:0007669"/>
    <property type="project" value="TreeGrafter"/>
</dbReference>
<dbReference type="AlphaFoldDB" id="A0A1D1V1I7"/>
<protein>
    <submittedName>
        <fullName evidence="2">Uncharacterized protein</fullName>
    </submittedName>
</protein>
<feature type="region of interest" description="Disordered" evidence="1">
    <location>
        <begin position="299"/>
        <end position="318"/>
    </location>
</feature>
<feature type="compositionally biased region" description="Polar residues" evidence="1">
    <location>
        <begin position="189"/>
        <end position="203"/>
    </location>
</feature>
<dbReference type="PANTHER" id="PTHR23276:SF2">
    <property type="entry name" value="PROTEIN PRRC1"/>
    <property type="match status" value="1"/>
</dbReference>
<dbReference type="PANTHER" id="PTHR23276">
    <property type="entry name" value="PROTEIN PRRC1"/>
    <property type="match status" value="1"/>
</dbReference>
<feature type="region of interest" description="Disordered" evidence="1">
    <location>
        <begin position="1"/>
        <end position="119"/>
    </location>
</feature>
<feature type="region of interest" description="Disordered" evidence="1">
    <location>
        <begin position="146"/>
        <end position="203"/>
    </location>
</feature>
<dbReference type="OrthoDB" id="4968544at2759"/>
<feature type="compositionally biased region" description="Polar residues" evidence="1">
    <location>
        <begin position="93"/>
        <end position="115"/>
    </location>
</feature>
<dbReference type="EMBL" id="BDGG01000003">
    <property type="protein sequence ID" value="GAU95611.1"/>
    <property type="molecule type" value="Genomic_DNA"/>
</dbReference>
<dbReference type="Proteomes" id="UP000186922">
    <property type="component" value="Unassembled WGS sequence"/>
</dbReference>
<sequence length="568" mass="59357">MMQEVGNDSNGESTFDFVADATKNTPPPPPSSSPPKLASSTPIYAAPPGAITLSGQKPSYAFPGSTLDIPNKSVSSSHPPSTLPPSLPPRFQSPLQPHQQELSSSSTGNTHNTPADLTEIFGSELISKLPPLQSSAQLTQPLQPVPLAPRASINPSSFAASTSPTNSSLPPSYSNPPKVAPWNDPPPLTSGTSLTGSVNPYSSQAAAGHLPSFSGFRPLSTDGVRPPMPSSLGGFPSAQVTHPVSIMPINAVSVADVSGSQFGGGVPVRPSVSNSSVGSEGSYSVIDTRIPPVYGQTVPNAPVDYNTPSSSSNQSYSMPPVYQQPQHYGGGGGGENHGNKSMVSWWTSTTLDTLKTVTEKAKSTAYGLINTLDPQMKQFSSAAGSEGSPAGAAGGELTLFYIGNELNIMDAISSGVEFSYRSTHIYSRSGAAPGHKQQIGFANALTVATSTLQLAQSNPQLQSTPLLAVEPFVVELMPETWYACTCVVLSDPSKGALLHCFSQSVPLPAGVINQPGDQQLSMPLDELLARQLSLSNRDTWSEQIGGVSWNATIAFAVRQLFASHRKFS</sequence>
<reference evidence="2 3" key="1">
    <citation type="journal article" date="2016" name="Nat. Commun.">
        <title>Extremotolerant tardigrade genome and improved radiotolerance of human cultured cells by tardigrade-unique protein.</title>
        <authorList>
            <person name="Hashimoto T."/>
            <person name="Horikawa D.D."/>
            <person name="Saito Y."/>
            <person name="Kuwahara H."/>
            <person name="Kozuka-Hata H."/>
            <person name="Shin-I T."/>
            <person name="Minakuchi Y."/>
            <person name="Ohishi K."/>
            <person name="Motoyama A."/>
            <person name="Aizu T."/>
            <person name="Enomoto A."/>
            <person name="Kondo K."/>
            <person name="Tanaka S."/>
            <person name="Hara Y."/>
            <person name="Koshikawa S."/>
            <person name="Sagara H."/>
            <person name="Miura T."/>
            <person name="Yokobori S."/>
            <person name="Miyagawa K."/>
            <person name="Suzuki Y."/>
            <person name="Kubo T."/>
            <person name="Oyama M."/>
            <person name="Kohara Y."/>
            <person name="Fujiyama A."/>
            <person name="Arakawa K."/>
            <person name="Katayama T."/>
            <person name="Toyoda A."/>
            <person name="Kunieda T."/>
        </authorList>
    </citation>
    <scope>NUCLEOTIDE SEQUENCE [LARGE SCALE GENOMIC DNA]</scope>
    <source>
        <strain evidence="2 3">YOKOZUNA-1</strain>
    </source>
</reference>
<gene>
    <name evidence="2" type="primary">RvY_07201-1</name>
    <name evidence="2" type="synonym">RvY_07201.1</name>
    <name evidence="2" type="ORF">RvY_07201</name>
</gene>
<comment type="caution">
    <text evidence="2">The sequence shown here is derived from an EMBL/GenBank/DDBJ whole genome shotgun (WGS) entry which is preliminary data.</text>
</comment>
<evidence type="ECO:0000256" key="1">
    <source>
        <dbReference type="SAM" id="MobiDB-lite"/>
    </source>
</evidence>